<reference evidence="3" key="1">
    <citation type="submission" date="2021-05" db="EMBL/GenBank/DDBJ databases">
        <authorList>
            <person name="Arsene-Ploetze F."/>
        </authorList>
    </citation>
    <scope>NUCLEOTIDE SEQUENCE</scope>
    <source>
        <strain evidence="3">DSM 42138</strain>
    </source>
</reference>
<dbReference type="GO" id="GO:0015074">
    <property type="term" value="P:DNA integration"/>
    <property type="evidence" value="ECO:0007669"/>
    <property type="project" value="InterPro"/>
</dbReference>
<dbReference type="AlphaFoldDB" id="A0A9W4GSB2"/>
<organism evidence="3 4">
    <name type="scientific">Actinacidiphila cocklensis</name>
    <dbReference type="NCBI Taxonomy" id="887465"/>
    <lineage>
        <taxon>Bacteria</taxon>
        <taxon>Bacillati</taxon>
        <taxon>Actinomycetota</taxon>
        <taxon>Actinomycetes</taxon>
        <taxon>Kitasatosporales</taxon>
        <taxon>Streptomycetaceae</taxon>
        <taxon>Actinacidiphila</taxon>
    </lineage>
</organism>
<dbReference type="Pfam" id="PF13683">
    <property type="entry name" value="rve_3"/>
    <property type="match status" value="1"/>
</dbReference>
<evidence type="ECO:0000313" key="3">
    <source>
        <dbReference type="EMBL" id="CAG6395272.1"/>
    </source>
</evidence>
<comment type="caution">
    <text evidence="3">The sequence shown here is derived from an EMBL/GenBank/DDBJ whole genome shotgun (WGS) entry which is preliminary data.</text>
</comment>
<feature type="domain" description="Integrase catalytic" evidence="2">
    <location>
        <begin position="78"/>
        <end position="238"/>
    </location>
</feature>
<dbReference type="InterPro" id="IPR012337">
    <property type="entry name" value="RNaseH-like_sf"/>
</dbReference>
<dbReference type="InterPro" id="IPR036397">
    <property type="entry name" value="RNaseH_sf"/>
</dbReference>
<dbReference type="PROSITE" id="PS50994">
    <property type="entry name" value="INTEGRASE"/>
    <property type="match status" value="1"/>
</dbReference>
<dbReference type="GO" id="GO:0003676">
    <property type="term" value="F:nucleic acid binding"/>
    <property type="evidence" value="ECO:0007669"/>
    <property type="project" value="InterPro"/>
</dbReference>
<accession>A0A9W4GSB2</accession>
<feature type="region of interest" description="Disordered" evidence="1">
    <location>
        <begin position="1"/>
        <end position="38"/>
    </location>
</feature>
<dbReference type="Gene3D" id="3.30.420.10">
    <property type="entry name" value="Ribonuclease H-like superfamily/Ribonuclease H"/>
    <property type="match status" value="1"/>
</dbReference>
<gene>
    <name evidence="3" type="ORF">SCOCK_300081</name>
</gene>
<dbReference type="EMBL" id="CAJSLV010000060">
    <property type="protein sequence ID" value="CAG6395272.1"/>
    <property type="molecule type" value="Genomic_DNA"/>
</dbReference>
<evidence type="ECO:0000259" key="2">
    <source>
        <dbReference type="PROSITE" id="PS50994"/>
    </source>
</evidence>
<evidence type="ECO:0000313" key="4">
    <source>
        <dbReference type="Proteomes" id="UP001152519"/>
    </source>
</evidence>
<dbReference type="Proteomes" id="UP001152519">
    <property type="component" value="Unassembled WGS sequence"/>
</dbReference>
<name>A0A9W4GSB2_9ACTN</name>
<protein>
    <recommendedName>
        <fullName evidence="2">Integrase catalytic domain-containing protein</fullName>
    </recommendedName>
</protein>
<dbReference type="InterPro" id="IPR001584">
    <property type="entry name" value="Integrase_cat-core"/>
</dbReference>
<proteinExistence type="predicted"/>
<sequence length="261" mass="29142">MDAAAVRGTPSSPTGTAPANHAARHREPPLGLPKSAHGELRRLGHKVSPAIVRRVLRAGGLCPAPRRHPARGEWTTFLKAQANGLLATDLFHVDTIGLQRLYALFVMEVHTRTVHILGVTAHPTAAWATQQARQLLWHLGEHVADFTHLIRDRDAKFTAAFTSEGITVAKTPPRSPNCNPHAERFIRSVREECTNRLLIYDRGHAQKILHEYAHHFNEHRPHQGRQQLAPLDNPKVLLLPAARIKRRQAVTGLINEYRQAS</sequence>
<keyword evidence="4" id="KW-1185">Reference proteome</keyword>
<dbReference type="SUPFAM" id="SSF53098">
    <property type="entry name" value="Ribonuclease H-like"/>
    <property type="match status" value="1"/>
</dbReference>
<evidence type="ECO:0000256" key="1">
    <source>
        <dbReference type="SAM" id="MobiDB-lite"/>
    </source>
</evidence>